<accession>A0ABQ9XFY9</accession>
<sequence length="121" mass="13764">MTESTLTIAVDRPSLSNHHDASFNNKVYSTKLGEDVLVHKDHYAFEEHTRDLAEIREEGLDHKYSPYNQRTGKEPPLKGRFNGRRSWASKRAAASVFFLNSLTEVATDWEQGNDITLKGQS</sequence>
<dbReference type="Proteomes" id="UP001281761">
    <property type="component" value="Unassembled WGS sequence"/>
</dbReference>
<name>A0ABQ9XFY9_9EUKA</name>
<evidence type="ECO:0000313" key="3">
    <source>
        <dbReference type="EMBL" id="KAK2944207.1"/>
    </source>
</evidence>
<comment type="caution">
    <text evidence="5">The sequence shown here is derived from an EMBL/GenBank/DDBJ whole genome shotgun (WGS) entry which is preliminary data.</text>
</comment>
<evidence type="ECO:0000256" key="1">
    <source>
        <dbReference type="SAM" id="MobiDB-lite"/>
    </source>
</evidence>
<reference evidence="5 8" key="1">
    <citation type="journal article" date="2022" name="bioRxiv">
        <title>Genomics of Preaxostyla Flagellates Illuminates Evolutionary Transitions and the Path Towards Mitochondrial Loss.</title>
        <authorList>
            <person name="Novak L.V.F."/>
            <person name="Treitli S.C."/>
            <person name="Pyrih J."/>
            <person name="Halakuc P."/>
            <person name="Pipaliya S.V."/>
            <person name="Vacek V."/>
            <person name="Brzon O."/>
            <person name="Soukal P."/>
            <person name="Eme L."/>
            <person name="Dacks J.B."/>
            <person name="Karnkowska A."/>
            <person name="Elias M."/>
            <person name="Hampl V."/>
        </authorList>
    </citation>
    <scope>NUCLEOTIDE SEQUENCE [LARGE SCALE GENOMIC DNA]</scope>
    <source>
        <strain evidence="5">NAU3</strain>
        <tissue evidence="5">Gut</tissue>
    </source>
</reference>
<evidence type="ECO:0000313" key="2">
    <source>
        <dbReference type="EMBL" id="KAK2943742.1"/>
    </source>
</evidence>
<dbReference type="EMBL" id="JARBJD010000128">
    <property type="protein sequence ID" value="KAK2950881.1"/>
    <property type="molecule type" value="Genomic_DNA"/>
</dbReference>
<dbReference type="EMBL" id="JARBJD010000126">
    <property type="protein sequence ID" value="KAK2950992.1"/>
    <property type="molecule type" value="Genomic_DNA"/>
</dbReference>
<keyword evidence="8" id="KW-1185">Reference proteome</keyword>
<evidence type="ECO:0000313" key="8">
    <source>
        <dbReference type="Proteomes" id="UP001281761"/>
    </source>
</evidence>
<protein>
    <submittedName>
        <fullName evidence="5">Uncharacterized protein</fullName>
    </submittedName>
</protein>
<evidence type="ECO:0000313" key="6">
    <source>
        <dbReference type="EMBL" id="KAK2950992.1"/>
    </source>
</evidence>
<evidence type="ECO:0000313" key="5">
    <source>
        <dbReference type="EMBL" id="KAK2950881.1"/>
    </source>
</evidence>
<dbReference type="EMBL" id="JARBJD010000196">
    <property type="protein sequence ID" value="KAK2947564.1"/>
    <property type="molecule type" value="Genomic_DNA"/>
</dbReference>
<organism evidence="5 8">
    <name type="scientific">Blattamonas nauphoetae</name>
    <dbReference type="NCBI Taxonomy" id="2049346"/>
    <lineage>
        <taxon>Eukaryota</taxon>
        <taxon>Metamonada</taxon>
        <taxon>Preaxostyla</taxon>
        <taxon>Oxymonadida</taxon>
        <taxon>Blattamonas</taxon>
    </lineage>
</organism>
<feature type="region of interest" description="Disordered" evidence="1">
    <location>
        <begin position="63"/>
        <end position="82"/>
    </location>
</feature>
<evidence type="ECO:0000313" key="4">
    <source>
        <dbReference type="EMBL" id="KAK2947564.1"/>
    </source>
</evidence>
<gene>
    <name evidence="7" type="ORF">BLNAU_13815</name>
    <name evidence="6" type="ORF">BLNAU_14070</name>
    <name evidence="5" type="ORF">BLNAU_14183</name>
    <name evidence="4" type="ORF">BLNAU_17469</name>
    <name evidence="3" type="ORF">BLNAU_20876</name>
    <name evidence="2" type="ORF">BLNAU_21345</name>
</gene>
<dbReference type="EMBL" id="JARBJD010000309">
    <property type="protein sequence ID" value="KAK2944207.1"/>
    <property type="molecule type" value="Genomic_DNA"/>
</dbReference>
<dbReference type="EMBL" id="JARBJD010000122">
    <property type="protein sequence ID" value="KAK2951199.1"/>
    <property type="molecule type" value="Genomic_DNA"/>
</dbReference>
<evidence type="ECO:0000313" key="7">
    <source>
        <dbReference type="EMBL" id="KAK2951199.1"/>
    </source>
</evidence>
<dbReference type="EMBL" id="JARBJD010000331">
    <property type="protein sequence ID" value="KAK2943742.1"/>
    <property type="molecule type" value="Genomic_DNA"/>
</dbReference>
<proteinExistence type="predicted"/>